<evidence type="ECO:0000313" key="18">
    <source>
        <dbReference type="EMBL" id="CDK29293.1"/>
    </source>
</evidence>
<evidence type="ECO:0000256" key="6">
    <source>
        <dbReference type="ARBA" id="ARBA00022723"/>
    </source>
</evidence>
<dbReference type="CDD" id="cd01053">
    <property type="entry name" value="AOX"/>
    <property type="match status" value="1"/>
</dbReference>
<comment type="function">
    <text evidence="15">Catalyzes cyanide-resistant oxygen consumption. May increase respiration when the cytochrome respiratory pathway is restricted, or in response to low temperatures.</text>
</comment>
<dbReference type="RefSeq" id="XP_022461280.1">
    <property type="nucleotide sequence ID" value="XM_022600460.1"/>
</dbReference>
<evidence type="ECO:0000256" key="3">
    <source>
        <dbReference type="ARBA" id="ARBA00022448"/>
    </source>
</evidence>
<keyword evidence="3" id="KW-0813">Transport</keyword>
<name>W6MSC3_9ASCO</name>
<evidence type="ECO:0000256" key="15">
    <source>
        <dbReference type="ARBA" id="ARBA00025285"/>
    </source>
</evidence>
<dbReference type="AlphaFoldDB" id="W6MSC3"/>
<evidence type="ECO:0000256" key="16">
    <source>
        <dbReference type="PIRSR" id="PIRSR005229-1"/>
    </source>
</evidence>
<feature type="binding site" evidence="16">
    <location>
        <position position="188"/>
    </location>
    <ligand>
        <name>Fe cation</name>
        <dbReference type="ChEBI" id="CHEBI:24875"/>
        <label>1</label>
    </ligand>
</feature>
<evidence type="ECO:0000256" key="11">
    <source>
        <dbReference type="ARBA" id="ARBA00023002"/>
    </source>
</evidence>
<evidence type="ECO:0000256" key="8">
    <source>
        <dbReference type="ARBA" id="ARBA00022946"/>
    </source>
</evidence>
<evidence type="ECO:0000256" key="10">
    <source>
        <dbReference type="ARBA" id="ARBA00022989"/>
    </source>
</evidence>
<feature type="binding site" evidence="16">
    <location>
        <position position="188"/>
    </location>
    <ligand>
        <name>Fe cation</name>
        <dbReference type="ChEBI" id="CHEBI:24875"/>
        <label>2</label>
    </ligand>
</feature>
<dbReference type="FunFam" id="1.20.1260.140:FF:000002">
    <property type="entry name" value="Alternative oxidase"/>
    <property type="match status" value="1"/>
</dbReference>
<evidence type="ECO:0000256" key="12">
    <source>
        <dbReference type="ARBA" id="ARBA00023004"/>
    </source>
</evidence>
<keyword evidence="5 17" id="KW-0812">Transmembrane</keyword>
<protein>
    <recommendedName>
        <fullName evidence="17">Alternative oxidase</fullName>
        <ecNumber evidence="17">1.-.-.-</ecNumber>
    </recommendedName>
</protein>
<feature type="binding site" evidence="16">
    <location>
        <position position="293"/>
    </location>
    <ligand>
        <name>Fe cation</name>
        <dbReference type="ChEBI" id="CHEBI:24875"/>
        <label>1</label>
    </ligand>
</feature>
<evidence type="ECO:0000256" key="14">
    <source>
        <dbReference type="ARBA" id="ARBA00023136"/>
    </source>
</evidence>
<dbReference type="STRING" id="1382522.W6MSC3"/>
<evidence type="ECO:0000256" key="7">
    <source>
        <dbReference type="ARBA" id="ARBA00022792"/>
    </source>
</evidence>
<keyword evidence="7" id="KW-0999">Mitochondrion inner membrane</keyword>
<evidence type="ECO:0000313" key="19">
    <source>
        <dbReference type="Proteomes" id="UP000019384"/>
    </source>
</evidence>
<keyword evidence="9 17" id="KW-0249">Electron transport</keyword>
<dbReference type="PIRSF" id="PIRSF005229">
    <property type="entry name" value="AOX"/>
    <property type="match status" value="1"/>
</dbReference>
<reference evidence="18" key="2">
    <citation type="submission" date="2014-02" db="EMBL/GenBank/DDBJ databases">
        <title>Complete DNA sequence of /Kuraishia capsulata/ illustrates novel genomic features among budding yeasts (/Saccharomycotina/).</title>
        <authorList>
            <person name="Morales L."/>
            <person name="Noel B."/>
            <person name="Porcel B."/>
            <person name="Marcet-Houben M."/>
            <person name="Hullo M-F."/>
            <person name="Sacerdot C."/>
            <person name="Tekaia F."/>
            <person name="Leh-Louis V."/>
            <person name="Despons L."/>
            <person name="Khanna V."/>
            <person name="Aury J-M."/>
            <person name="Barbe V."/>
            <person name="Couloux A."/>
            <person name="Labadie K."/>
            <person name="Pelletier E."/>
            <person name="Souciet J-L."/>
            <person name="Boekhout T."/>
            <person name="Gabaldon T."/>
            <person name="Wincker P."/>
            <person name="Dujon B."/>
        </authorList>
    </citation>
    <scope>NUCLEOTIDE SEQUENCE</scope>
    <source>
        <strain evidence="18">CBS 1993</strain>
    </source>
</reference>
<comment type="cofactor">
    <cofactor evidence="16 17">
        <name>Fe cation</name>
        <dbReference type="ChEBI" id="CHEBI:24875"/>
    </cofactor>
    <text evidence="16 17">Binds 2 iron ions per subunit.</text>
</comment>
<gene>
    <name evidence="18" type="ORF">KUCA_T00005281001</name>
</gene>
<dbReference type="EC" id="1.-.-.-" evidence="17"/>
<dbReference type="GO" id="GO:0010230">
    <property type="term" value="P:alternative respiration"/>
    <property type="evidence" value="ECO:0007669"/>
    <property type="project" value="TreeGrafter"/>
</dbReference>
<keyword evidence="6 16" id="KW-0479">Metal-binding</keyword>
<reference evidence="18" key="1">
    <citation type="submission" date="2013-12" db="EMBL/GenBank/DDBJ databases">
        <authorList>
            <person name="Genoscope - CEA"/>
        </authorList>
    </citation>
    <scope>NUCLEOTIDE SEQUENCE</scope>
    <source>
        <strain evidence="18">CBS 1993</strain>
    </source>
</reference>
<comment type="subcellular location">
    <subcellularLocation>
        <location evidence="1">Mitochondrion inner membrane</location>
    </subcellularLocation>
</comment>
<dbReference type="Pfam" id="PF01786">
    <property type="entry name" value="AOX"/>
    <property type="match status" value="1"/>
</dbReference>
<evidence type="ECO:0000256" key="17">
    <source>
        <dbReference type="RuleBase" id="RU003779"/>
    </source>
</evidence>
<comment type="similarity">
    <text evidence="2 17">Belongs to the alternative oxidase family.</text>
</comment>
<dbReference type="Gene3D" id="1.20.1260.140">
    <property type="entry name" value="Alternative oxidase"/>
    <property type="match status" value="1"/>
</dbReference>
<dbReference type="GeneID" id="34522668"/>
<dbReference type="HOGENOM" id="CLU_041974_3_0_1"/>
<dbReference type="PANTHER" id="PTHR31803:SF3">
    <property type="entry name" value="ALTERNATIVE OXIDASE"/>
    <property type="match status" value="1"/>
</dbReference>
<keyword evidence="19" id="KW-1185">Reference proteome</keyword>
<keyword evidence="8" id="KW-0809">Transit peptide</keyword>
<feature type="binding site" evidence="16">
    <location>
        <position position="296"/>
    </location>
    <ligand>
        <name>Fe cation</name>
        <dbReference type="ChEBI" id="CHEBI:24875"/>
        <label>2</label>
    </ligand>
</feature>
<dbReference type="GO" id="GO:0098803">
    <property type="term" value="C:respiratory chain complex"/>
    <property type="evidence" value="ECO:0007669"/>
    <property type="project" value="UniProtKB-UniRule"/>
</dbReference>
<feature type="binding site" evidence="16">
    <location>
        <position position="191"/>
    </location>
    <ligand>
        <name>Fe cation</name>
        <dbReference type="ChEBI" id="CHEBI:24875"/>
        <label>1</label>
    </ligand>
</feature>
<feature type="binding site" evidence="16">
    <location>
        <position position="149"/>
    </location>
    <ligand>
        <name>Fe cation</name>
        <dbReference type="ChEBI" id="CHEBI:24875"/>
        <label>1</label>
    </ligand>
</feature>
<keyword evidence="11 17" id="KW-0560">Oxidoreductase</keyword>
<evidence type="ECO:0000256" key="2">
    <source>
        <dbReference type="ARBA" id="ARBA00008388"/>
    </source>
</evidence>
<sequence length="347" mass="39848">MLVRTIRTPIYTRACATGISSLMHKRLMTIVATPASKPEVVLGDHEKVNHTAIENADNEFISDFMFSHPGYNKVDMDKVTPGHRPTKTITDWVAFFTMRCLRTSFDFFSGYKHAENVSEEEIKTAIAEGHPERYTLTSEQWLSRIVFLESIAGVPGSVAGFIRHLHSLRMLRRDKAFVETLLEEAYNERMHLLTFLQIGNPGWFARSLLYVGQGVFCNLFFAFYLISPKICHRFVGYLEEEAVLTYTRCLNDIDRGLIAGLDDYEVPDIAKRYWRMEDNASMRDLINYVRADEAKHAEVNHSFANLKLNGEDRNPFALKIEGVNKPQPSKGLETLRMQGWEREDLIV</sequence>
<dbReference type="Proteomes" id="UP000019384">
    <property type="component" value="Unassembled WGS sequence"/>
</dbReference>
<evidence type="ECO:0000256" key="1">
    <source>
        <dbReference type="ARBA" id="ARBA00004273"/>
    </source>
</evidence>
<keyword evidence="13" id="KW-0496">Mitochondrion</keyword>
<keyword evidence="14 17" id="KW-0472">Membrane</keyword>
<evidence type="ECO:0000256" key="9">
    <source>
        <dbReference type="ARBA" id="ARBA00022982"/>
    </source>
</evidence>
<dbReference type="PANTHER" id="PTHR31803">
    <property type="entry name" value="ALTERNATIVE OXIDASE"/>
    <property type="match status" value="1"/>
</dbReference>
<dbReference type="InterPro" id="IPR002680">
    <property type="entry name" value="AOX"/>
</dbReference>
<feature type="binding site" evidence="16">
    <location>
        <position position="293"/>
    </location>
    <ligand>
        <name>Fe cation</name>
        <dbReference type="ChEBI" id="CHEBI:24875"/>
        <label>2</label>
    </ligand>
</feature>
<keyword evidence="12 16" id="KW-0408">Iron</keyword>
<evidence type="ECO:0000256" key="13">
    <source>
        <dbReference type="ARBA" id="ARBA00023128"/>
    </source>
</evidence>
<dbReference type="EMBL" id="HG793130">
    <property type="protein sequence ID" value="CDK29293.1"/>
    <property type="molecule type" value="Genomic_DNA"/>
</dbReference>
<evidence type="ECO:0000256" key="5">
    <source>
        <dbReference type="ARBA" id="ARBA00022692"/>
    </source>
</evidence>
<accession>W6MSC3</accession>
<proteinExistence type="inferred from homology"/>
<dbReference type="GO" id="GO:0046872">
    <property type="term" value="F:metal ion binding"/>
    <property type="evidence" value="ECO:0007669"/>
    <property type="project" value="UniProtKB-UniRule"/>
</dbReference>
<keyword evidence="10" id="KW-1133">Transmembrane helix</keyword>
<dbReference type="GO" id="GO:0009916">
    <property type="term" value="F:alternative oxidase activity"/>
    <property type="evidence" value="ECO:0007669"/>
    <property type="project" value="UniProtKB-UniRule"/>
</dbReference>
<keyword evidence="4 17" id="KW-0679">Respiratory chain</keyword>
<dbReference type="OrthoDB" id="16906at2759"/>
<evidence type="ECO:0000256" key="4">
    <source>
        <dbReference type="ARBA" id="ARBA00022660"/>
    </source>
</evidence>
<feature type="binding site" evidence="16">
    <location>
        <position position="239"/>
    </location>
    <ligand>
        <name>Fe cation</name>
        <dbReference type="ChEBI" id="CHEBI:24875"/>
        <label>2</label>
    </ligand>
</feature>
<dbReference type="InterPro" id="IPR038659">
    <property type="entry name" value="AOX_sf"/>
</dbReference>
<organism evidence="18 19">
    <name type="scientific">Kuraishia capsulata CBS 1993</name>
    <dbReference type="NCBI Taxonomy" id="1382522"/>
    <lineage>
        <taxon>Eukaryota</taxon>
        <taxon>Fungi</taxon>
        <taxon>Dikarya</taxon>
        <taxon>Ascomycota</taxon>
        <taxon>Saccharomycotina</taxon>
        <taxon>Pichiomycetes</taxon>
        <taxon>Pichiales</taxon>
        <taxon>Pichiaceae</taxon>
        <taxon>Kuraishia</taxon>
    </lineage>
</organism>
<dbReference type="GO" id="GO:0005743">
    <property type="term" value="C:mitochondrial inner membrane"/>
    <property type="evidence" value="ECO:0007669"/>
    <property type="project" value="UniProtKB-SubCell"/>
</dbReference>